<protein>
    <submittedName>
        <fullName evidence="1">Uncharacterized protein</fullName>
    </submittedName>
</protein>
<sequence length="42" mass="4793">MVIIELKQGVLNFLRMFLSLVSSEALIQTTAKNQQHESVDME</sequence>
<dbReference type="EMBL" id="CP104013">
    <property type="protein sequence ID" value="UYP44208.1"/>
    <property type="molecule type" value="Genomic_DNA"/>
</dbReference>
<gene>
    <name evidence="1" type="ORF">NEF87_000493</name>
</gene>
<evidence type="ECO:0000313" key="1">
    <source>
        <dbReference type="EMBL" id="UYP44208.1"/>
    </source>
</evidence>
<accession>A0ABY6HLM6</accession>
<keyword evidence="2" id="KW-1185">Reference proteome</keyword>
<organism evidence="1 2">
    <name type="scientific">Candidatus Lokiarchaeum ossiferum</name>
    <dbReference type="NCBI Taxonomy" id="2951803"/>
    <lineage>
        <taxon>Archaea</taxon>
        <taxon>Promethearchaeati</taxon>
        <taxon>Promethearchaeota</taxon>
        <taxon>Promethearchaeia</taxon>
        <taxon>Promethearchaeales</taxon>
        <taxon>Promethearchaeaceae</taxon>
        <taxon>Candidatus Lokiarchaeum</taxon>
    </lineage>
</organism>
<proteinExistence type="predicted"/>
<dbReference type="Proteomes" id="UP001208689">
    <property type="component" value="Chromosome"/>
</dbReference>
<name>A0ABY6HLM6_9ARCH</name>
<evidence type="ECO:0000313" key="2">
    <source>
        <dbReference type="Proteomes" id="UP001208689"/>
    </source>
</evidence>
<reference evidence="1" key="1">
    <citation type="submission" date="2022-09" db="EMBL/GenBank/DDBJ databases">
        <title>Actin cytoskeleton and complex cell architecture in an #Asgard archaeon.</title>
        <authorList>
            <person name="Ponce Toledo R.I."/>
            <person name="Schleper C."/>
            <person name="Rodrigues Oliveira T."/>
            <person name="Wollweber F."/>
            <person name="Xu J."/>
            <person name="Rittmann S."/>
            <person name="Klingl A."/>
            <person name="Pilhofer M."/>
        </authorList>
    </citation>
    <scope>NUCLEOTIDE SEQUENCE</scope>
    <source>
        <strain evidence="1">B-35</strain>
    </source>
</reference>